<feature type="domain" description="PDZ" evidence="1">
    <location>
        <begin position="428"/>
        <end position="513"/>
    </location>
</feature>
<dbReference type="InterPro" id="IPR036034">
    <property type="entry name" value="PDZ_sf"/>
</dbReference>
<dbReference type="InterPro" id="IPR043504">
    <property type="entry name" value="Peptidase_S1_PA_chymotrypsin"/>
</dbReference>
<comment type="caution">
    <text evidence="2">The sequence shown here is derived from an EMBL/GenBank/DDBJ whole genome shotgun (WGS) entry which is preliminary data.</text>
</comment>
<dbReference type="Pfam" id="PF13180">
    <property type="entry name" value="PDZ_2"/>
    <property type="match status" value="1"/>
</dbReference>
<dbReference type="Gene3D" id="2.40.10.10">
    <property type="entry name" value="Trypsin-like serine proteases"/>
    <property type="match status" value="2"/>
</dbReference>
<keyword evidence="3" id="KW-1185">Reference proteome</keyword>
<reference evidence="2" key="1">
    <citation type="submission" date="2020-08" db="EMBL/GenBank/DDBJ databases">
        <title>Plant Genome Project.</title>
        <authorList>
            <person name="Zhang R.-G."/>
        </authorList>
    </citation>
    <scope>NUCLEOTIDE SEQUENCE</scope>
    <source>
        <strain evidence="2">WSP0</strain>
        <tissue evidence="2">Leaf</tissue>
    </source>
</reference>
<dbReference type="SMART" id="SM00228">
    <property type="entry name" value="PDZ"/>
    <property type="match status" value="1"/>
</dbReference>
<protein>
    <recommendedName>
        <fullName evidence="1">PDZ domain-containing protein</fullName>
    </recommendedName>
</protein>
<dbReference type="Gene3D" id="2.40.10.120">
    <property type="match status" value="1"/>
</dbReference>
<dbReference type="SUPFAM" id="SSF50494">
    <property type="entry name" value="Trypsin-like serine proteases"/>
    <property type="match status" value="2"/>
</dbReference>
<dbReference type="InterPro" id="IPR009003">
    <property type="entry name" value="Peptidase_S1_PA"/>
</dbReference>
<dbReference type="Gene3D" id="2.30.42.10">
    <property type="match status" value="1"/>
</dbReference>
<evidence type="ECO:0000259" key="1">
    <source>
        <dbReference type="SMART" id="SM00228"/>
    </source>
</evidence>
<dbReference type="PANTHER" id="PTHR47389:SF4">
    <property type="entry name" value="OS09G0436400 PROTEIN"/>
    <property type="match status" value="1"/>
</dbReference>
<name>A0AAV6JDZ7_9ERIC</name>
<dbReference type="AlphaFoldDB" id="A0AAV6JDZ7"/>
<organism evidence="2 3">
    <name type="scientific">Rhododendron griersonianum</name>
    <dbReference type="NCBI Taxonomy" id="479676"/>
    <lineage>
        <taxon>Eukaryota</taxon>
        <taxon>Viridiplantae</taxon>
        <taxon>Streptophyta</taxon>
        <taxon>Embryophyta</taxon>
        <taxon>Tracheophyta</taxon>
        <taxon>Spermatophyta</taxon>
        <taxon>Magnoliopsida</taxon>
        <taxon>eudicotyledons</taxon>
        <taxon>Gunneridae</taxon>
        <taxon>Pentapetalae</taxon>
        <taxon>asterids</taxon>
        <taxon>Ericales</taxon>
        <taxon>Ericaceae</taxon>
        <taxon>Ericoideae</taxon>
        <taxon>Rhodoreae</taxon>
        <taxon>Rhododendron</taxon>
    </lineage>
</organism>
<dbReference type="Pfam" id="PF13365">
    <property type="entry name" value="Trypsin_2"/>
    <property type="match status" value="2"/>
</dbReference>
<dbReference type="SUPFAM" id="SSF50156">
    <property type="entry name" value="PDZ domain-like"/>
    <property type="match status" value="1"/>
</dbReference>
<dbReference type="PANTHER" id="PTHR47389">
    <property type="entry name" value="OS09G0436400 PROTEIN"/>
    <property type="match status" value="1"/>
</dbReference>
<dbReference type="Proteomes" id="UP000823749">
    <property type="component" value="Chromosome 7"/>
</dbReference>
<evidence type="ECO:0000313" key="3">
    <source>
        <dbReference type="Proteomes" id="UP000823749"/>
    </source>
</evidence>
<dbReference type="EMBL" id="JACTNZ010000007">
    <property type="protein sequence ID" value="KAG5538597.1"/>
    <property type="molecule type" value="Genomic_DNA"/>
</dbReference>
<accession>A0AAV6JDZ7</accession>
<sequence length="571" mass="62499">MVGGEAQLQPVVVAVSGGEALIAWRSSVEAEVAGGVGRLVWVAVLSLALSDGEEDVIKDGRLLFIAYAEEPDVLREAMVLYDEPGSDVAVLQLKKMDREFDFCKFGRKEDISMGMEVFSISNPLGLEFSFLMGYVSLSNLVARDIQIQAAKFDDDLPLIQVNNVKILSGASGGPLFDGKGRVIGMCSFGLGAFTIRRHSDMELDIDTKRAALKASPSVVSVVSYKGGKMMFPGSGTIIDCEEVNGTYTSTILTSTTLLGSSPESNTLQDDIKVNVFLVDGKSFTGRVSAYDFHFNIATICITSDVALPTACLRPLDVSIPIYPSDCNSNSFRLGSGDMVVAIGRCGKTHELIAAPGKFSPKSCKLDCVELLRSTCIISKSGFGGPLINCHGEVIGINFYDKICTPFLPVNIVSKCLRRFRENWKPCRPWLGMELTNLHTATIGKLDKVFSKFNISRGVLVKKVINGSPAEQAGILHGDIIVQCGEKEVQSSLEFYDIWEKVRLTEEVVVLRESSATRLNLKVFVDETIPDKVNRDRFDGRWIRCGRILLIMRSMRQTCTSSVLNLTLSRSY</sequence>
<evidence type="ECO:0000313" key="2">
    <source>
        <dbReference type="EMBL" id="KAG5538597.1"/>
    </source>
</evidence>
<dbReference type="InterPro" id="IPR001478">
    <property type="entry name" value="PDZ"/>
</dbReference>
<proteinExistence type="predicted"/>
<gene>
    <name evidence="2" type="ORF">RHGRI_019240</name>
</gene>